<evidence type="ECO:0000256" key="1">
    <source>
        <dbReference type="ARBA" id="ARBA00018522"/>
    </source>
</evidence>
<sequence>MLSGNNKVIDMFSMIIKDASRVTAEANSSAYFLKSAILDHQSFEEIIFHNLFSEAQKRISESVDYKKIYTDYVSSNTDALNLMVEDLKATYTKDPACNYYYEPIVFLKGFKALQIHRIGSWFWSRGDRFLPLLLQSIVSELYQVDIHPSVSFGEAIFIDHATNLVIGKNVSIGSEVSILHSVSILSEGDGAEGKIIIEDNVLVSAGSCVIGDLVLGNNSKVGAGSFINATVLPKSTVVGVPMKSILTS</sequence>
<reference evidence="6 7" key="1">
    <citation type="submission" date="2019-02" db="EMBL/GenBank/DDBJ databases">
        <title>Prokaryotic population dynamics and viral predation in marine succession experiment using metagenomics: the confinement effect.</title>
        <authorList>
            <person name="Haro-Moreno J.M."/>
            <person name="Rodriguez-Valera F."/>
            <person name="Lopez-Perez M."/>
        </authorList>
    </citation>
    <scope>NUCLEOTIDE SEQUENCE [LARGE SCALE GENOMIC DNA]</scope>
    <source>
        <strain evidence="6">MED-G169</strain>
    </source>
</reference>
<keyword evidence="3" id="KW-0808">Transferase</keyword>
<dbReference type="GO" id="GO:0009001">
    <property type="term" value="F:serine O-acetyltransferase activity"/>
    <property type="evidence" value="ECO:0007669"/>
    <property type="project" value="InterPro"/>
</dbReference>
<dbReference type="InterPro" id="IPR011004">
    <property type="entry name" value="Trimer_LpxA-like_sf"/>
</dbReference>
<evidence type="ECO:0000256" key="3">
    <source>
        <dbReference type="ARBA" id="ARBA00022679"/>
    </source>
</evidence>
<keyword evidence="4" id="KW-0012">Acyltransferase</keyword>
<name>A0A520LNI2_9GAMM</name>
<dbReference type="EMBL" id="SHBO01000007">
    <property type="protein sequence ID" value="RZO08013.1"/>
    <property type="molecule type" value="Genomic_DNA"/>
</dbReference>
<dbReference type="InterPro" id="IPR042122">
    <property type="entry name" value="Ser_AcTrfase_N_sf"/>
</dbReference>
<evidence type="ECO:0000313" key="6">
    <source>
        <dbReference type="EMBL" id="RZO08013.1"/>
    </source>
</evidence>
<evidence type="ECO:0000256" key="4">
    <source>
        <dbReference type="ARBA" id="ARBA00023315"/>
    </source>
</evidence>
<evidence type="ECO:0000256" key="2">
    <source>
        <dbReference type="ARBA" id="ARBA00022605"/>
    </source>
</evidence>
<dbReference type="UniPathway" id="UPA00136">
    <property type="reaction ID" value="UER00199"/>
</dbReference>
<dbReference type="GO" id="GO:0006535">
    <property type="term" value="P:cysteine biosynthetic process from serine"/>
    <property type="evidence" value="ECO:0007669"/>
    <property type="project" value="InterPro"/>
</dbReference>
<dbReference type="Proteomes" id="UP000318148">
    <property type="component" value="Unassembled WGS sequence"/>
</dbReference>
<dbReference type="InterPro" id="IPR010493">
    <property type="entry name" value="Ser_AcTrfase_N"/>
</dbReference>
<evidence type="ECO:0000259" key="5">
    <source>
        <dbReference type="SMART" id="SM00971"/>
    </source>
</evidence>
<protein>
    <recommendedName>
        <fullName evidence="1">Serine acetyltransferase</fullName>
    </recommendedName>
</protein>
<dbReference type="AlphaFoldDB" id="A0A520LNI2"/>
<accession>A0A520LNI2</accession>
<dbReference type="Pfam" id="PF06426">
    <property type="entry name" value="SATase_N"/>
    <property type="match status" value="1"/>
</dbReference>
<dbReference type="Gene3D" id="1.10.3130.10">
    <property type="entry name" value="serine acetyltransferase, domain 1"/>
    <property type="match status" value="1"/>
</dbReference>
<dbReference type="PANTHER" id="PTHR42811">
    <property type="entry name" value="SERINE ACETYLTRANSFERASE"/>
    <property type="match status" value="1"/>
</dbReference>
<comment type="caution">
    <text evidence="6">The sequence shown here is derived from an EMBL/GenBank/DDBJ whole genome shotgun (WGS) entry which is preliminary data.</text>
</comment>
<gene>
    <name evidence="6" type="ORF">EVB02_01100</name>
</gene>
<evidence type="ECO:0000313" key="7">
    <source>
        <dbReference type="Proteomes" id="UP000318148"/>
    </source>
</evidence>
<keyword evidence="2" id="KW-0028">Amino-acid biosynthesis</keyword>
<dbReference type="SUPFAM" id="SSF51161">
    <property type="entry name" value="Trimeric LpxA-like enzymes"/>
    <property type="match status" value="1"/>
</dbReference>
<dbReference type="CDD" id="cd03354">
    <property type="entry name" value="LbH_SAT"/>
    <property type="match status" value="1"/>
</dbReference>
<feature type="domain" description="Serine acetyltransferase N-terminal" evidence="5">
    <location>
        <begin position="20"/>
        <end position="115"/>
    </location>
</feature>
<proteinExistence type="predicted"/>
<dbReference type="InterPro" id="IPR045304">
    <property type="entry name" value="LbH_SAT"/>
</dbReference>
<dbReference type="SMART" id="SM00971">
    <property type="entry name" value="SATase_N"/>
    <property type="match status" value="1"/>
</dbReference>
<organism evidence="6 7">
    <name type="scientific">SAR92 clade bacterium</name>
    <dbReference type="NCBI Taxonomy" id="2315479"/>
    <lineage>
        <taxon>Bacteria</taxon>
        <taxon>Pseudomonadati</taxon>
        <taxon>Pseudomonadota</taxon>
        <taxon>Gammaproteobacteria</taxon>
        <taxon>Cellvibrionales</taxon>
        <taxon>Porticoccaceae</taxon>
        <taxon>SAR92 clade</taxon>
    </lineage>
</organism>
<dbReference type="GO" id="GO:0005737">
    <property type="term" value="C:cytoplasm"/>
    <property type="evidence" value="ECO:0007669"/>
    <property type="project" value="InterPro"/>
</dbReference>
<dbReference type="Gene3D" id="2.160.10.10">
    <property type="entry name" value="Hexapeptide repeat proteins"/>
    <property type="match status" value="1"/>
</dbReference>